<gene>
    <name evidence="2" type="ORF">LCGC14_1462850</name>
</gene>
<proteinExistence type="predicted"/>
<name>A0A0F9MGJ7_9ZZZZ</name>
<reference evidence="2" key="1">
    <citation type="journal article" date="2015" name="Nature">
        <title>Complex archaea that bridge the gap between prokaryotes and eukaryotes.</title>
        <authorList>
            <person name="Spang A."/>
            <person name="Saw J.H."/>
            <person name="Jorgensen S.L."/>
            <person name="Zaremba-Niedzwiedzka K."/>
            <person name="Martijn J."/>
            <person name="Lind A.E."/>
            <person name="van Eijk R."/>
            <person name="Schleper C."/>
            <person name="Guy L."/>
            <person name="Ettema T.J."/>
        </authorList>
    </citation>
    <scope>NUCLEOTIDE SEQUENCE</scope>
</reference>
<feature type="region of interest" description="Disordered" evidence="1">
    <location>
        <begin position="72"/>
        <end position="94"/>
    </location>
</feature>
<sequence>MNLNIFSRIKKYLISVFSRFKIKKGKNIDNLDEIKEETTVIKEFDSDIQENDIQPIKDKEKIIKSKNKIKAQKVKKPYSKKPPTAQVQKREGLKAKSNEINDKKVSIIDLGRKYSKRRKIKKHEKPKKVVSTKEPKKIIKSQIRRPFIELNFMTIEINLIIPKQIIKLEKPPKTIDYKIEINNEKDVVKANLKNIDGAFFLVEKQEIEIESPLIKYSVEFPMEFEEKKYFFFYKHKDQDLYLFHGKYKNTAKMIELWDDSGNMNLIPKKMVWVLHSEQFTLKNDPRLIEDRWIWECDSLKLIDLKENSYILLNNNETKEIKKYPSETSFKLKGNQVKVDNLDNSYPLFIGKEINLISPKINTDGWIIWIQSDHFGERILNNNWTGAENIIINFQNDINNQTGSFQVDICKIENRIPIETLFFRRIPYLNVKYPLKLLVPSDEQYDIAHIFIDLNKESGNWNLKVSEENQPFCTQENHHFKISLPKTQDSIQFKLIKKDSLDSISFEITIPRLKWKFGAKDSWRSAKLYQKREDIKSGEDNLLIVNTNDIRKSYKIVLKLKSSTEMLQETILKRKSNIYSCLLNQFFTTILTNNQVLTMSLEISDNDSEEIYNIEIIHISQEKYISKIYDFLSNYLETSETLDVINGYKEFYKSNKIHPKKDLFEVLSYAIQSSEPWKNSAKILKIIFKIDKQVYFSIIRSFDKFFKNMILNR</sequence>
<protein>
    <submittedName>
        <fullName evidence="2">Uncharacterized protein</fullName>
    </submittedName>
</protein>
<dbReference type="EMBL" id="LAZR01010205">
    <property type="protein sequence ID" value="KKM68242.1"/>
    <property type="molecule type" value="Genomic_DNA"/>
</dbReference>
<dbReference type="AlphaFoldDB" id="A0A0F9MGJ7"/>
<evidence type="ECO:0000256" key="1">
    <source>
        <dbReference type="SAM" id="MobiDB-lite"/>
    </source>
</evidence>
<accession>A0A0F9MGJ7</accession>
<feature type="non-terminal residue" evidence="2">
    <location>
        <position position="712"/>
    </location>
</feature>
<comment type="caution">
    <text evidence="2">The sequence shown here is derived from an EMBL/GenBank/DDBJ whole genome shotgun (WGS) entry which is preliminary data.</text>
</comment>
<evidence type="ECO:0000313" key="2">
    <source>
        <dbReference type="EMBL" id="KKM68242.1"/>
    </source>
</evidence>
<organism evidence="2">
    <name type="scientific">marine sediment metagenome</name>
    <dbReference type="NCBI Taxonomy" id="412755"/>
    <lineage>
        <taxon>unclassified sequences</taxon>
        <taxon>metagenomes</taxon>
        <taxon>ecological metagenomes</taxon>
    </lineage>
</organism>